<proteinExistence type="inferred from homology"/>
<dbReference type="InterPro" id="IPR036054">
    <property type="entry name" value="BTG-like_sf"/>
</dbReference>
<dbReference type="AlphaFoldDB" id="A0A915LSV8"/>
<dbReference type="WBParaSite" id="scaffold18570_cov253.g18963">
    <property type="protein sequence ID" value="scaffold18570_cov253.g18963"/>
    <property type="gene ID" value="scaffold18570_cov253.g18963"/>
</dbReference>
<evidence type="ECO:0000256" key="4">
    <source>
        <dbReference type="ARBA" id="ARBA00022946"/>
    </source>
</evidence>
<dbReference type="SUPFAM" id="SSF160696">
    <property type="entry name" value="BTG domain-like"/>
    <property type="match status" value="1"/>
</dbReference>
<evidence type="ECO:0000256" key="10">
    <source>
        <dbReference type="SAM" id="Coils"/>
    </source>
</evidence>
<dbReference type="PANTHER" id="PTHR46685">
    <property type="entry name" value="28S RIBOSOMAL PROTEIN S15, MITOCHONDRIAL"/>
    <property type="match status" value="1"/>
</dbReference>
<dbReference type="Pfam" id="PF07742">
    <property type="entry name" value="BTG"/>
    <property type="match status" value="1"/>
</dbReference>
<keyword evidence="7" id="KW-0687">Ribonucleoprotein</keyword>
<evidence type="ECO:0000256" key="9">
    <source>
        <dbReference type="ARBA" id="ARBA00035528"/>
    </source>
</evidence>
<evidence type="ECO:0000256" key="5">
    <source>
        <dbReference type="ARBA" id="ARBA00022980"/>
    </source>
</evidence>
<evidence type="ECO:0000256" key="8">
    <source>
        <dbReference type="ARBA" id="ARBA00035249"/>
    </source>
</evidence>
<dbReference type="GO" id="GO:0003735">
    <property type="term" value="F:structural constituent of ribosome"/>
    <property type="evidence" value="ECO:0007669"/>
    <property type="project" value="TreeGrafter"/>
</dbReference>
<dbReference type="GO" id="GO:0003723">
    <property type="term" value="F:RNA binding"/>
    <property type="evidence" value="ECO:0007669"/>
    <property type="project" value="TreeGrafter"/>
</dbReference>
<keyword evidence="10" id="KW-0175">Coiled coil</keyword>
<dbReference type="SUPFAM" id="SSF47060">
    <property type="entry name" value="S15/NS1 RNA-binding domain"/>
    <property type="match status" value="1"/>
</dbReference>
<dbReference type="Gene3D" id="3.90.640.90">
    <property type="entry name" value="Anti-proliferative protein, N-terminal domain"/>
    <property type="match status" value="1"/>
</dbReference>
<evidence type="ECO:0000256" key="3">
    <source>
        <dbReference type="ARBA" id="ARBA00008434"/>
    </source>
</evidence>
<evidence type="ECO:0000256" key="2">
    <source>
        <dbReference type="ARBA" id="ARBA00007989"/>
    </source>
</evidence>
<keyword evidence="4" id="KW-0809">Transit peptide</keyword>
<evidence type="ECO:0000256" key="1">
    <source>
        <dbReference type="ARBA" id="ARBA00004173"/>
    </source>
</evidence>
<dbReference type="Gene3D" id="1.10.287.10">
    <property type="entry name" value="S15/NS1, RNA-binding"/>
    <property type="match status" value="1"/>
</dbReference>
<dbReference type="GO" id="GO:0032543">
    <property type="term" value="P:mitochondrial translation"/>
    <property type="evidence" value="ECO:0007669"/>
    <property type="project" value="TreeGrafter"/>
</dbReference>
<dbReference type="GO" id="GO:0005763">
    <property type="term" value="C:mitochondrial small ribosomal subunit"/>
    <property type="evidence" value="ECO:0007669"/>
    <property type="project" value="TreeGrafter"/>
</dbReference>
<dbReference type="InterPro" id="IPR002087">
    <property type="entry name" value="Anti_prolifrtn"/>
</dbReference>
<keyword evidence="6" id="KW-0496">Mitochondrion</keyword>
<evidence type="ECO:0000259" key="11">
    <source>
        <dbReference type="Pfam" id="PF07742"/>
    </source>
</evidence>
<evidence type="ECO:0000256" key="7">
    <source>
        <dbReference type="ARBA" id="ARBA00023274"/>
    </source>
</evidence>
<dbReference type="InterPro" id="IPR009068">
    <property type="entry name" value="uS15_NS1_RNA-bd_sf"/>
</dbReference>
<organism evidence="12 13">
    <name type="scientific">Meloidogyne javanica</name>
    <name type="common">Root-knot nematode worm</name>
    <dbReference type="NCBI Taxonomy" id="6303"/>
    <lineage>
        <taxon>Eukaryota</taxon>
        <taxon>Metazoa</taxon>
        <taxon>Ecdysozoa</taxon>
        <taxon>Nematoda</taxon>
        <taxon>Chromadorea</taxon>
        <taxon>Rhabditida</taxon>
        <taxon>Tylenchina</taxon>
        <taxon>Tylenchomorpha</taxon>
        <taxon>Tylenchoidea</taxon>
        <taxon>Meloidogynidae</taxon>
        <taxon>Meloidogyninae</taxon>
        <taxon>Meloidogyne</taxon>
        <taxon>Meloidogyne incognita group</taxon>
    </lineage>
</organism>
<dbReference type="InterPro" id="IPR052137">
    <property type="entry name" value="uS15_ribosomal"/>
</dbReference>
<evidence type="ECO:0000313" key="13">
    <source>
        <dbReference type="WBParaSite" id="scaffold18570_cov253.g18963"/>
    </source>
</evidence>
<sequence>MYTEIRELINFLARYFHLRIPRLRIGMFCEHMANNCLFRFQPYWNINIPKQHEEQRIIRISRTFCDETFTSAANSVGLMLEELLNCLPEHIILYVNPGEVFYCSCDYSPPIPIWLGSVNEDLSYNEQKVDGHSLIPPPPLPTRVPPLLPTGMDFTALDWRVNLSLVSPRELGYEYTNPFTGFRMFRYVLPGAPNFTVETFAITRFGSFRKRPEHEKKFVDAIKNFVNSGNVKGGGGITTIESNSATTTTSTSAAKNCGIWSSSNEEYGRYPYFNIHKNVTDPKRQDPDYFEKEAEKLPLDARYIDQLKNLWEEKIGSERQLIFKAQDSLIGNSTDYGLPKLNLNEPKLDYKGIDALETAPESVKKIFSLGHASSREINMAWKMEMIKKVRRDELDGKSLPAKIGWATATIRNWNRVYAEFEEKRNTSTRKPKLPRATWISHPLYLLINQRRKWLRLLREQSEEDFQRCINELKISYIIQKEPEHVKTRKVWSEVQLKRRIALEKEKQLEELHIRLKENREEKLRSINDEANLLNNELKQIMERLHQLNIIEKKTVADIVGEYQPNYVGEMTEIVDNSKLFG</sequence>
<reference evidence="13" key="1">
    <citation type="submission" date="2022-11" db="UniProtKB">
        <authorList>
            <consortium name="WormBaseParasite"/>
        </authorList>
    </citation>
    <scope>IDENTIFICATION</scope>
</reference>
<comment type="subcellular location">
    <subcellularLocation>
        <location evidence="1">Mitochondrion</location>
    </subcellularLocation>
</comment>
<accession>A0A915LSV8</accession>
<dbReference type="PANTHER" id="PTHR46685:SF1">
    <property type="entry name" value="SMALL RIBOSOMAL SUBUNIT PROTEIN US15M"/>
    <property type="match status" value="1"/>
</dbReference>
<protein>
    <recommendedName>
        <fullName evidence="8">Small ribosomal subunit protein uS15m</fullName>
    </recommendedName>
    <alternativeName>
        <fullName evidence="9">28S ribosomal protein S15, mitochondrial</fullName>
    </alternativeName>
</protein>
<dbReference type="Proteomes" id="UP000887561">
    <property type="component" value="Unplaced"/>
</dbReference>
<feature type="domain" description="Anti-proliferative protein" evidence="11">
    <location>
        <begin position="1"/>
        <end position="103"/>
    </location>
</feature>
<comment type="similarity">
    <text evidence="3">Belongs to the universal ribosomal protein uS15 family.</text>
</comment>
<evidence type="ECO:0000313" key="12">
    <source>
        <dbReference type="Proteomes" id="UP000887561"/>
    </source>
</evidence>
<keyword evidence="5" id="KW-0689">Ribosomal protein</keyword>
<comment type="similarity">
    <text evidence="2">Belongs to the BTG family.</text>
</comment>
<keyword evidence="12" id="KW-1185">Reference proteome</keyword>
<evidence type="ECO:0000256" key="6">
    <source>
        <dbReference type="ARBA" id="ARBA00023128"/>
    </source>
</evidence>
<feature type="coiled-coil region" evidence="10">
    <location>
        <begin position="501"/>
        <end position="550"/>
    </location>
</feature>
<name>A0A915LSV8_MELJA</name>